<dbReference type="InterPro" id="IPR045866">
    <property type="entry name" value="FAM210A/B-like"/>
</dbReference>
<keyword evidence="5" id="KW-1185">Reference proteome</keyword>
<proteinExistence type="predicted"/>
<dbReference type="Proteomes" id="UP001591681">
    <property type="component" value="Unassembled WGS sequence"/>
</dbReference>
<feature type="transmembrane region" description="Helical" evidence="2">
    <location>
        <begin position="228"/>
        <end position="251"/>
    </location>
</feature>
<dbReference type="Pfam" id="PF06916">
    <property type="entry name" value="FAM210A-B_dom"/>
    <property type="match status" value="1"/>
</dbReference>
<dbReference type="EMBL" id="JBHFQA010000011">
    <property type="protein sequence ID" value="KAL2091431.1"/>
    <property type="molecule type" value="Genomic_DNA"/>
</dbReference>
<protein>
    <recommendedName>
        <fullName evidence="3">DUF1279 domain-containing protein</fullName>
    </recommendedName>
</protein>
<dbReference type="AlphaFoldDB" id="A0ABD1JX26"/>
<feature type="region of interest" description="Disordered" evidence="1">
    <location>
        <begin position="160"/>
        <end position="219"/>
    </location>
</feature>
<keyword evidence="2" id="KW-0472">Membrane</keyword>
<sequence length="324" mass="35134">MVLCRVIKSSAATSVHCLGSVQVNANRLRLVHFNLTCSLRNNTTARLPLYFPNVSSGYAYTACIPSLHTGKRGEKNRNICRDYSKVEIGQLSLSKRAYISDIAQATFSNAKCKSSLSSPFWPTGSRKISGLNELESFLFSSRAKVRAGWLPSATLQVRSASSAAAQPKTDDRDEKHTEADRQTEILESSAPPPSKGPQGPQWSQGPEPQPEDGKSSKTQQLKKVFKEYGAVGVSFHVGISLISLGIFYLAVSSGLDMAALLYKIGFSESVVQSKLAAGTSTFVLAYAVHKLFAPVRISITLVSVPLIVRYFRKSGLFKPPASPS</sequence>
<organism evidence="4 5">
    <name type="scientific">Coilia grayii</name>
    <name type="common">Gray's grenadier anchovy</name>
    <dbReference type="NCBI Taxonomy" id="363190"/>
    <lineage>
        <taxon>Eukaryota</taxon>
        <taxon>Metazoa</taxon>
        <taxon>Chordata</taxon>
        <taxon>Craniata</taxon>
        <taxon>Vertebrata</taxon>
        <taxon>Euteleostomi</taxon>
        <taxon>Actinopterygii</taxon>
        <taxon>Neopterygii</taxon>
        <taxon>Teleostei</taxon>
        <taxon>Clupei</taxon>
        <taxon>Clupeiformes</taxon>
        <taxon>Clupeoidei</taxon>
        <taxon>Engraulidae</taxon>
        <taxon>Coilinae</taxon>
        <taxon>Coilia</taxon>
    </lineage>
</organism>
<keyword evidence="2" id="KW-0812">Transmembrane</keyword>
<comment type="caution">
    <text evidence="4">The sequence shown here is derived from an EMBL/GenBank/DDBJ whole genome shotgun (WGS) entry which is preliminary data.</text>
</comment>
<evidence type="ECO:0000313" key="5">
    <source>
        <dbReference type="Proteomes" id="UP001591681"/>
    </source>
</evidence>
<accession>A0ABD1JX26</accession>
<evidence type="ECO:0000256" key="2">
    <source>
        <dbReference type="SAM" id="Phobius"/>
    </source>
</evidence>
<feature type="compositionally biased region" description="Basic and acidic residues" evidence="1">
    <location>
        <begin position="168"/>
        <end position="184"/>
    </location>
</feature>
<feature type="domain" description="DUF1279" evidence="3">
    <location>
        <begin position="219"/>
        <end position="306"/>
    </location>
</feature>
<reference evidence="4 5" key="1">
    <citation type="submission" date="2024-09" db="EMBL/GenBank/DDBJ databases">
        <title>A chromosome-level genome assembly of Gray's grenadier anchovy, Coilia grayii.</title>
        <authorList>
            <person name="Fu Z."/>
        </authorList>
    </citation>
    <scope>NUCLEOTIDE SEQUENCE [LARGE SCALE GENOMIC DNA]</scope>
    <source>
        <strain evidence="4">G4</strain>
        <tissue evidence="4">Muscle</tissue>
    </source>
</reference>
<dbReference type="PANTHER" id="PTHR21377">
    <property type="entry name" value="PROTEIN FAM210B, MITOCHONDRIAL"/>
    <property type="match status" value="1"/>
</dbReference>
<name>A0ABD1JX26_9TELE</name>
<evidence type="ECO:0000259" key="3">
    <source>
        <dbReference type="Pfam" id="PF06916"/>
    </source>
</evidence>
<keyword evidence="2" id="KW-1133">Transmembrane helix</keyword>
<dbReference type="InterPro" id="IPR009688">
    <property type="entry name" value="FAM210A/B-like_dom"/>
</dbReference>
<feature type="transmembrane region" description="Helical" evidence="2">
    <location>
        <begin position="291"/>
        <end position="311"/>
    </location>
</feature>
<evidence type="ECO:0000256" key="1">
    <source>
        <dbReference type="SAM" id="MobiDB-lite"/>
    </source>
</evidence>
<evidence type="ECO:0000313" key="4">
    <source>
        <dbReference type="EMBL" id="KAL2091431.1"/>
    </source>
</evidence>
<dbReference type="PANTHER" id="PTHR21377:SF0">
    <property type="entry name" value="PROTEIN FAM210B, MITOCHONDRIAL"/>
    <property type="match status" value="1"/>
</dbReference>
<gene>
    <name evidence="4" type="ORF">ACEWY4_013694</name>
</gene>